<name>A0A418WKH6_9SPHN</name>
<dbReference type="InterPro" id="IPR034746">
    <property type="entry name" value="POTRA"/>
</dbReference>
<comment type="subcellular location">
    <subcellularLocation>
        <location evidence="9">Cell inner membrane</location>
        <topology evidence="9">Single-pass type II membrane protein</topology>
    </subcellularLocation>
    <subcellularLocation>
        <location evidence="1">Membrane</location>
    </subcellularLocation>
    <text evidence="9">Localizes to the division septum.</text>
</comment>
<dbReference type="PROSITE" id="PS51779">
    <property type="entry name" value="POTRA"/>
    <property type="match status" value="1"/>
</dbReference>
<dbReference type="PANTHER" id="PTHR35851:SF1">
    <property type="entry name" value="CELL DIVISION PROTEIN FTSQ"/>
    <property type="match status" value="1"/>
</dbReference>
<evidence type="ECO:0000256" key="5">
    <source>
        <dbReference type="ARBA" id="ARBA00022692"/>
    </source>
</evidence>
<feature type="region of interest" description="Disordered" evidence="10">
    <location>
        <begin position="1"/>
        <end position="24"/>
    </location>
</feature>
<dbReference type="InterPro" id="IPR005548">
    <property type="entry name" value="Cell_div_FtsQ/DivIB_C"/>
</dbReference>
<evidence type="ECO:0000256" key="10">
    <source>
        <dbReference type="SAM" id="MobiDB-lite"/>
    </source>
</evidence>
<comment type="caution">
    <text evidence="12">The sequence shown here is derived from an EMBL/GenBank/DDBJ whole genome shotgun (WGS) entry which is preliminary data.</text>
</comment>
<dbReference type="GO" id="GO:0043093">
    <property type="term" value="P:FtsZ-dependent cytokinesis"/>
    <property type="evidence" value="ECO:0007669"/>
    <property type="project" value="UniProtKB-UniRule"/>
</dbReference>
<feature type="region of interest" description="Disordered" evidence="10">
    <location>
        <begin position="294"/>
        <end position="326"/>
    </location>
</feature>
<feature type="domain" description="POTRA" evidence="11">
    <location>
        <begin position="89"/>
        <end position="157"/>
    </location>
</feature>
<keyword evidence="7 9" id="KW-0472">Membrane</keyword>
<dbReference type="GO" id="GO:0005886">
    <property type="term" value="C:plasma membrane"/>
    <property type="evidence" value="ECO:0007669"/>
    <property type="project" value="UniProtKB-SubCell"/>
</dbReference>
<keyword evidence="5 9" id="KW-0812">Transmembrane</keyword>
<evidence type="ECO:0000256" key="6">
    <source>
        <dbReference type="ARBA" id="ARBA00022989"/>
    </source>
</evidence>
<keyword evidence="13" id="KW-1185">Reference proteome</keyword>
<dbReference type="EMBL" id="QYUM01000003">
    <property type="protein sequence ID" value="RJF90533.1"/>
    <property type="molecule type" value="Genomic_DNA"/>
</dbReference>
<protein>
    <recommendedName>
        <fullName evidence="9">Cell division protein FtsQ</fullName>
    </recommendedName>
</protein>
<keyword evidence="3 9" id="KW-0997">Cell inner membrane</keyword>
<evidence type="ECO:0000313" key="13">
    <source>
        <dbReference type="Proteomes" id="UP000286100"/>
    </source>
</evidence>
<keyword evidence="6 9" id="KW-1133">Transmembrane helix</keyword>
<comment type="function">
    <text evidence="9">Essential cell division protein.</text>
</comment>
<dbReference type="Gene3D" id="3.40.50.11690">
    <property type="entry name" value="Cell division protein FtsQ/DivIB"/>
    <property type="match status" value="1"/>
</dbReference>
<gene>
    <name evidence="9" type="primary">ftsQ</name>
    <name evidence="12" type="ORF">D3876_09900</name>
</gene>
<dbReference type="Pfam" id="PF03799">
    <property type="entry name" value="FtsQ_DivIB_C"/>
    <property type="match status" value="1"/>
</dbReference>
<feature type="compositionally biased region" description="Basic residues" evidence="10">
    <location>
        <begin position="14"/>
        <end position="24"/>
    </location>
</feature>
<evidence type="ECO:0000256" key="9">
    <source>
        <dbReference type="HAMAP-Rule" id="MF_00911"/>
    </source>
</evidence>
<organism evidence="12 13">
    <name type="scientific">Sphingomonas cavernae</name>
    <dbReference type="NCBI Taxonomy" id="2320861"/>
    <lineage>
        <taxon>Bacteria</taxon>
        <taxon>Pseudomonadati</taxon>
        <taxon>Pseudomonadota</taxon>
        <taxon>Alphaproteobacteria</taxon>
        <taxon>Sphingomonadales</taxon>
        <taxon>Sphingomonadaceae</taxon>
        <taxon>Sphingomonas</taxon>
    </lineage>
</organism>
<evidence type="ECO:0000259" key="11">
    <source>
        <dbReference type="PROSITE" id="PS51779"/>
    </source>
</evidence>
<dbReference type="OrthoDB" id="9783091at2"/>
<proteinExistence type="inferred from homology"/>
<dbReference type="GO" id="GO:0032153">
    <property type="term" value="C:cell division site"/>
    <property type="evidence" value="ECO:0007669"/>
    <property type="project" value="UniProtKB-UniRule"/>
</dbReference>
<dbReference type="Proteomes" id="UP000286100">
    <property type="component" value="Unassembled WGS sequence"/>
</dbReference>
<dbReference type="AlphaFoldDB" id="A0A418WKH6"/>
<dbReference type="InterPro" id="IPR045335">
    <property type="entry name" value="FtsQ_C_sf"/>
</dbReference>
<comment type="similarity">
    <text evidence="9">Belongs to the FtsQ/DivIB family. FtsQ subfamily.</text>
</comment>
<sequence>MSTATIRRGQPARARPKVGAGRRKVAPKKKGMLERLAEHLPVGVETIQRWIGYGVVVTGIGLAGTAATFMGLPQMGGVALAEMVGRAGFEVKRVEVMGIDRMDRLTVYAVALDQHSMAMPLVDLDKVRSDLLRYGWIKDARVSRRLPDTLVVDIVERKPAAIWQNARALSLIDRDGVVLEPVKIEAMPDLPLLIGADANRQAQALAALMEAAPSLKPMMAGASWVGNRRWDLRFQSGETLALPEGEKEAADALVKFARMDGTERLLGRGFVRFDMRLPDRFVVRVPPQGAAKKVAAGGTPVVEAAKDNGDAAGNKGKEDGDGTSTG</sequence>
<dbReference type="PANTHER" id="PTHR35851">
    <property type="entry name" value="CELL DIVISION PROTEIN FTSQ"/>
    <property type="match status" value="1"/>
</dbReference>
<reference evidence="12 13" key="1">
    <citation type="submission" date="2018-09" db="EMBL/GenBank/DDBJ databases">
        <authorList>
            <person name="Zhu H."/>
        </authorList>
    </citation>
    <scope>NUCLEOTIDE SEQUENCE [LARGE SCALE GENOMIC DNA]</scope>
    <source>
        <strain evidence="12 13">K2R01-6</strain>
    </source>
</reference>
<keyword evidence="8 9" id="KW-0131">Cell cycle</keyword>
<evidence type="ECO:0000256" key="2">
    <source>
        <dbReference type="ARBA" id="ARBA00022475"/>
    </source>
</evidence>
<evidence type="ECO:0000256" key="3">
    <source>
        <dbReference type="ARBA" id="ARBA00022519"/>
    </source>
</evidence>
<dbReference type="RefSeq" id="WP_119761814.1">
    <property type="nucleotide sequence ID" value="NZ_QYUM01000003.1"/>
</dbReference>
<evidence type="ECO:0000256" key="1">
    <source>
        <dbReference type="ARBA" id="ARBA00004370"/>
    </source>
</evidence>
<evidence type="ECO:0000256" key="7">
    <source>
        <dbReference type="ARBA" id="ARBA00023136"/>
    </source>
</evidence>
<evidence type="ECO:0000256" key="4">
    <source>
        <dbReference type="ARBA" id="ARBA00022618"/>
    </source>
</evidence>
<evidence type="ECO:0000256" key="8">
    <source>
        <dbReference type="ARBA" id="ARBA00023306"/>
    </source>
</evidence>
<keyword evidence="2 9" id="KW-1003">Cell membrane</keyword>
<accession>A0A418WKH6</accession>
<dbReference type="GO" id="GO:0090529">
    <property type="term" value="P:cell septum assembly"/>
    <property type="evidence" value="ECO:0007669"/>
    <property type="project" value="InterPro"/>
</dbReference>
<evidence type="ECO:0000313" key="12">
    <source>
        <dbReference type="EMBL" id="RJF90533.1"/>
    </source>
</evidence>
<dbReference type="HAMAP" id="MF_00911">
    <property type="entry name" value="FtsQ_subfam"/>
    <property type="match status" value="1"/>
</dbReference>
<dbReference type="Gene3D" id="3.10.20.310">
    <property type="entry name" value="membrane protein fhac"/>
    <property type="match status" value="1"/>
</dbReference>
<feature type="compositionally biased region" description="Basic and acidic residues" evidence="10">
    <location>
        <begin position="304"/>
        <end position="320"/>
    </location>
</feature>
<dbReference type="InterPro" id="IPR013685">
    <property type="entry name" value="POTRA_FtsQ_type"/>
</dbReference>
<dbReference type="Pfam" id="PF08478">
    <property type="entry name" value="POTRA_1"/>
    <property type="match status" value="1"/>
</dbReference>
<dbReference type="InterPro" id="IPR026579">
    <property type="entry name" value="FtsQ"/>
</dbReference>
<keyword evidence="4 9" id="KW-0132">Cell division</keyword>